<proteinExistence type="predicted"/>
<keyword evidence="2" id="KW-1185">Reference proteome</keyword>
<dbReference type="HOGENOM" id="CLU_3224724_0_0_1"/>
<evidence type="ECO:0000313" key="1">
    <source>
        <dbReference type="EMBL" id="CBX95117.1"/>
    </source>
</evidence>
<gene>
    <name evidence="1" type="ORF">LEMA_uP115320.1</name>
</gene>
<accession>E4ZUN8</accession>
<dbReference type="AlphaFoldDB" id="E4ZUN8"/>
<dbReference type="Proteomes" id="UP000002668">
    <property type="component" value="Genome"/>
</dbReference>
<dbReference type="EMBL" id="FP929126">
    <property type="protein sequence ID" value="CBX95117.1"/>
    <property type="molecule type" value="Genomic_DNA"/>
</dbReference>
<dbReference type="VEuPathDB" id="FungiDB:LEMA_uP115320.1"/>
<reference evidence="2" key="1">
    <citation type="journal article" date="2011" name="Nat. Commun.">
        <title>Effector diversification within compartments of the Leptosphaeria maculans genome affected by Repeat-Induced Point mutations.</title>
        <authorList>
            <person name="Rouxel T."/>
            <person name="Grandaubert J."/>
            <person name="Hane J.K."/>
            <person name="Hoede C."/>
            <person name="van de Wouw A.P."/>
            <person name="Couloux A."/>
            <person name="Dominguez V."/>
            <person name="Anthouard V."/>
            <person name="Bally P."/>
            <person name="Bourras S."/>
            <person name="Cozijnsen A.J."/>
            <person name="Ciuffetti L.M."/>
            <person name="Degrave A."/>
            <person name="Dilmaghani A."/>
            <person name="Duret L."/>
            <person name="Fudal I."/>
            <person name="Goodwin S.B."/>
            <person name="Gout L."/>
            <person name="Glaser N."/>
            <person name="Linglin J."/>
            <person name="Kema G.H.J."/>
            <person name="Lapalu N."/>
            <person name="Lawrence C.B."/>
            <person name="May K."/>
            <person name="Meyer M."/>
            <person name="Ollivier B."/>
            <person name="Poulain J."/>
            <person name="Schoch C.L."/>
            <person name="Simon A."/>
            <person name="Spatafora J.W."/>
            <person name="Stachowiak A."/>
            <person name="Turgeon B.G."/>
            <person name="Tyler B.M."/>
            <person name="Vincent D."/>
            <person name="Weissenbach J."/>
            <person name="Amselem J."/>
            <person name="Quesneville H."/>
            <person name="Oliver R.P."/>
            <person name="Wincker P."/>
            <person name="Balesdent M.-H."/>
            <person name="Howlett B.J."/>
        </authorList>
    </citation>
    <scope>NUCLEOTIDE SEQUENCE [LARGE SCALE GENOMIC DNA]</scope>
    <source>
        <strain evidence="2">JN3 / isolate v23.1.3 / race Av1-4-5-6-7-8</strain>
    </source>
</reference>
<name>E4ZUN8_LEPMJ</name>
<organism evidence="2">
    <name type="scientific">Leptosphaeria maculans (strain JN3 / isolate v23.1.3 / race Av1-4-5-6-7-8)</name>
    <name type="common">Blackleg fungus</name>
    <name type="synonym">Phoma lingam</name>
    <dbReference type="NCBI Taxonomy" id="985895"/>
    <lineage>
        <taxon>Eukaryota</taxon>
        <taxon>Fungi</taxon>
        <taxon>Dikarya</taxon>
        <taxon>Ascomycota</taxon>
        <taxon>Pezizomycotina</taxon>
        <taxon>Dothideomycetes</taxon>
        <taxon>Pleosporomycetidae</taxon>
        <taxon>Pleosporales</taxon>
        <taxon>Pleosporineae</taxon>
        <taxon>Leptosphaeriaceae</taxon>
        <taxon>Plenodomus</taxon>
        <taxon>Plenodomus lingam/Leptosphaeria maculans species complex</taxon>
    </lineage>
</organism>
<dbReference type="InParanoid" id="E4ZUN8"/>
<sequence>MNKVPPKQKISQSNEYLDFVFTLIQTGKAMRETISYKHYFLLLG</sequence>
<evidence type="ECO:0000313" key="2">
    <source>
        <dbReference type="Proteomes" id="UP000002668"/>
    </source>
</evidence>
<protein>
    <submittedName>
        <fullName evidence="1">Predicted protein</fullName>
    </submittedName>
</protein>